<dbReference type="PANTHER" id="PTHR12818:SF0">
    <property type="entry name" value="TRNA (ADENINE(37)-N6)-METHYLTRANSFERASE"/>
    <property type="match status" value="1"/>
</dbReference>
<dbReference type="PANTHER" id="PTHR12818">
    <property type="entry name" value="TRNA (ADENINE(37)-N6)-METHYLTRANSFERASE"/>
    <property type="match status" value="1"/>
</dbReference>
<evidence type="ECO:0000256" key="2">
    <source>
        <dbReference type="ARBA" id="ARBA00033753"/>
    </source>
</evidence>
<dbReference type="EC" id="2.1.1.-" evidence="4"/>
<organism evidence="4">
    <name type="scientific">anaerobic digester metagenome</name>
    <dbReference type="NCBI Taxonomy" id="1263854"/>
    <lineage>
        <taxon>unclassified sequences</taxon>
        <taxon>metagenomes</taxon>
        <taxon>ecological metagenomes</taxon>
    </lineage>
</organism>
<feature type="domain" description="TsaA-like" evidence="3">
    <location>
        <begin position="12"/>
        <end position="143"/>
    </location>
</feature>
<dbReference type="SUPFAM" id="SSF118196">
    <property type="entry name" value="YaeB-like"/>
    <property type="match status" value="1"/>
</dbReference>
<comment type="similarity">
    <text evidence="2">Belongs to the tRNA methyltransferase O family.</text>
</comment>
<accession>A0A485LU96</accession>
<keyword evidence="1" id="KW-0949">S-adenosyl-L-methionine</keyword>
<gene>
    <name evidence="4" type="primary">tsaA</name>
    <name evidence="4" type="ORF">SCFA_1090005</name>
</gene>
<dbReference type="InterPro" id="IPR036414">
    <property type="entry name" value="YaeB_N_sf"/>
</dbReference>
<dbReference type="GO" id="GO:0032259">
    <property type="term" value="P:methylation"/>
    <property type="evidence" value="ECO:0007669"/>
    <property type="project" value="UniProtKB-KW"/>
</dbReference>
<dbReference type="CDD" id="cd09281">
    <property type="entry name" value="UPF0066"/>
    <property type="match status" value="1"/>
</dbReference>
<sequence length="176" mass="19703">MSTADPKLSISYTPIGVIRSIHASPEQTPIQPVYSCGCRGTAEIFEQYCEGLNDLDGFSHIMLIYHFHRAGPARMMVRPFLQDKLRGLFSTRAPVRPNPIGLSIVRLLSREGTVLHLDCLDVLDGTPLLDIKPYVSRFDCIHETRCGWQDEVDENEAQRVGMRGYLSGSVPKKGRS</sequence>
<proteinExistence type="inferred from homology"/>
<keyword evidence="4" id="KW-0489">Methyltransferase</keyword>
<name>A0A485LU96_9ZZZZ</name>
<evidence type="ECO:0000313" key="4">
    <source>
        <dbReference type="EMBL" id="VFU11506.1"/>
    </source>
</evidence>
<keyword evidence="4" id="KW-0808">Transferase</keyword>
<dbReference type="GO" id="GO:0008168">
    <property type="term" value="F:methyltransferase activity"/>
    <property type="evidence" value="ECO:0007669"/>
    <property type="project" value="UniProtKB-KW"/>
</dbReference>
<dbReference type="EMBL" id="CAADRM010000012">
    <property type="protein sequence ID" value="VFU11506.1"/>
    <property type="molecule type" value="Genomic_DNA"/>
</dbReference>
<dbReference type="InterPro" id="IPR036413">
    <property type="entry name" value="YaeB-like_sf"/>
</dbReference>
<dbReference type="InterPro" id="IPR023370">
    <property type="entry name" value="TrmO-like_N"/>
</dbReference>
<reference evidence="4" key="1">
    <citation type="submission" date="2019-03" db="EMBL/GenBank/DDBJ databases">
        <authorList>
            <person name="Hao L."/>
        </authorList>
    </citation>
    <scope>NUCLEOTIDE SEQUENCE</scope>
</reference>
<dbReference type="Gene3D" id="2.40.30.70">
    <property type="entry name" value="YaeB-like"/>
    <property type="match status" value="1"/>
</dbReference>
<dbReference type="AlphaFoldDB" id="A0A485LU96"/>
<evidence type="ECO:0000259" key="3">
    <source>
        <dbReference type="PROSITE" id="PS51668"/>
    </source>
</evidence>
<evidence type="ECO:0000256" key="1">
    <source>
        <dbReference type="ARBA" id="ARBA00022691"/>
    </source>
</evidence>
<dbReference type="InterPro" id="IPR040372">
    <property type="entry name" value="YaeB-like"/>
</dbReference>
<dbReference type="PROSITE" id="PS51668">
    <property type="entry name" value="TSAA_2"/>
    <property type="match status" value="1"/>
</dbReference>
<dbReference type="NCBIfam" id="TIGR00104">
    <property type="entry name" value="tRNA_TsaA"/>
    <property type="match status" value="1"/>
</dbReference>
<protein>
    <submittedName>
        <fullName evidence="4">Putative tRNA (Adenine(37)-N6)-methyltransferase</fullName>
        <ecNumber evidence="4">2.1.1.-</ecNumber>
    </submittedName>
</protein>
<dbReference type="Pfam" id="PF01980">
    <property type="entry name" value="TrmO_N"/>
    <property type="match status" value="1"/>
</dbReference>